<reference evidence="2" key="1">
    <citation type="journal article" date="2019" name="Int. J. Syst. Evol. Microbiol.">
        <title>The Global Catalogue of Microorganisms (GCM) 10K type strain sequencing project: providing services to taxonomists for standard genome sequencing and annotation.</title>
        <authorList>
            <consortium name="The Broad Institute Genomics Platform"/>
            <consortium name="The Broad Institute Genome Sequencing Center for Infectious Disease"/>
            <person name="Wu L."/>
            <person name="Ma J."/>
        </authorList>
    </citation>
    <scope>NUCLEOTIDE SEQUENCE [LARGE SCALE GENOMIC DNA]</scope>
    <source>
        <strain evidence="2">CCTCC AB 2013263</strain>
    </source>
</reference>
<gene>
    <name evidence="1" type="ORF">ACFOPQ_08395</name>
</gene>
<evidence type="ECO:0000313" key="1">
    <source>
        <dbReference type="EMBL" id="MFC3860782.1"/>
    </source>
</evidence>
<keyword evidence="2" id="KW-1185">Reference proteome</keyword>
<dbReference type="Proteomes" id="UP001595748">
    <property type="component" value="Unassembled WGS sequence"/>
</dbReference>
<dbReference type="SUPFAM" id="SSF109854">
    <property type="entry name" value="DinB/YfiT-like putative metalloenzymes"/>
    <property type="match status" value="1"/>
</dbReference>
<dbReference type="EMBL" id="JBHRZF010000095">
    <property type="protein sequence ID" value="MFC3860782.1"/>
    <property type="molecule type" value="Genomic_DNA"/>
</dbReference>
<dbReference type="InterPro" id="IPR034660">
    <property type="entry name" value="DinB/YfiT-like"/>
</dbReference>
<sequence length="59" mass="6623">MTLLDGTQPVISDVIGTADLRKVIESPFGTKPVGDLINFFAWHEGYHAGQVILLRRWLE</sequence>
<protein>
    <recommendedName>
        <fullName evidence="3">DinB family protein</fullName>
    </recommendedName>
</protein>
<comment type="caution">
    <text evidence="1">The sequence shown here is derived from an EMBL/GenBank/DDBJ whole genome shotgun (WGS) entry which is preliminary data.</text>
</comment>
<proteinExistence type="predicted"/>
<evidence type="ECO:0000313" key="2">
    <source>
        <dbReference type="Proteomes" id="UP001595748"/>
    </source>
</evidence>
<dbReference type="RefSeq" id="WP_380077052.1">
    <property type="nucleotide sequence ID" value="NZ_JBHRZF010000095.1"/>
</dbReference>
<name>A0ABV8A511_9DEIO</name>
<accession>A0ABV8A511</accession>
<evidence type="ECO:0008006" key="3">
    <source>
        <dbReference type="Google" id="ProtNLM"/>
    </source>
</evidence>
<organism evidence="1 2">
    <name type="scientific">Deinococcus antarcticus</name>
    <dbReference type="NCBI Taxonomy" id="1298767"/>
    <lineage>
        <taxon>Bacteria</taxon>
        <taxon>Thermotogati</taxon>
        <taxon>Deinococcota</taxon>
        <taxon>Deinococci</taxon>
        <taxon>Deinococcales</taxon>
        <taxon>Deinococcaceae</taxon>
        <taxon>Deinococcus</taxon>
    </lineage>
</organism>